<dbReference type="AlphaFoldDB" id="A0A0A9BJN8"/>
<dbReference type="EMBL" id="GBRH01235517">
    <property type="protein sequence ID" value="JAD62378.1"/>
    <property type="molecule type" value="Transcribed_RNA"/>
</dbReference>
<name>A0A0A9BJN8_ARUDO</name>
<proteinExistence type="predicted"/>
<protein>
    <submittedName>
        <fullName evidence="1">Uncharacterized protein</fullName>
    </submittedName>
</protein>
<accession>A0A0A9BJN8</accession>
<reference evidence="1" key="2">
    <citation type="journal article" date="2015" name="Data Brief">
        <title>Shoot transcriptome of the giant reed, Arundo donax.</title>
        <authorList>
            <person name="Barrero R.A."/>
            <person name="Guerrero F.D."/>
            <person name="Moolhuijzen P."/>
            <person name="Goolsby J.A."/>
            <person name="Tidwell J."/>
            <person name="Bellgard S.E."/>
            <person name="Bellgard M.I."/>
        </authorList>
    </citation>
    <scope>NUCLEOTIDE SEQUENCE</scope>
    <source>
        <tissue evidence="1">Shoot tissue taken approximately 20 cm above the soil surface</tissue>
    </source>
</reference>
<evidence type="ECO:0000313" key="1">
    <source>
        <dbReference type="EMBL" id="JAD62378.1"/>
    </source>
</evidence>
<reference evidence="1" key="1">
    <citation type="submission" date="2014-09" db="EMBL/GenBank/DDBJ databases">
        <authorList>
            <person name="Magalhaes I.L.F."/>
            <person name="Oliveira U."/>
            <person name="Santos F.R."/>
            <person name="Vidigal T.H.D.A."/>
            <person name="Brescovit A.D."/>
            <person name="Santos A.J."/>
        </authorList>
    </citation>
    <scope>NUCLEOTIDE SEQUENCE</scope>
    <source>
        <tissue evidence="1">Shoot tissue taken approximately 20 cm above the soil surface</tissue>
    </source>
</reference>
<organism evidence="1">
    <name type="scientific">Arundo donax</name>
    <name type="common">Giant reed</name>
    <name type="synonym">Donax arundinaceus</name>
    <dbReference type="NCBI Taxonomy" id="35708"/>
    <lineage>
        <taxon>Eukaryota</taxon>
        <taxon>Viridiplantae</taxon>
        <taxon>Streptophyta</taxon>
        <taxon>Embryophyta</taxon>
        <taxon>Tracheophyta</taxon>
        <taxon>Spermatophyta</taxon>
        <taxon>Magnoliopsida</taxon>
        <taxon>Liliopsida</taxon>
        <taxon>Poales</taxon>
        <taxon>Poaceae</taxon>
        <taxon>PACMAD clade</taxon>
        <taxon>Arundinoideae</taxon>
        <taxon>Arundineae</taxon>
        <taxon>Arundo</taxon>
    </lineage>
</organism>
<sequence>MSYFRKQLNWFKILTIHLRPCMIHGSNPTFLPG</sequence>